<dbReference type="InterPro" id="IPR004089">
    <property type="entry name" value="MCPsignal_dom"/>
</dbReference>
<protein>
    <submittedName>
        <fullName evidence="12">Methyl-accepting chemotaxis protein</fullName>
    </submittedName>
</protein>
<evidence type="ECO:0000256" key="2">
    <source>
        <dbReference type="ARBA" id="ARBA00022475"/>
    </source>
</evidence>
<dbReference type="AlphaFoldDB" id="A0AAE9VLR0"/>
<dbReference type="Pfam" id="PF08269">
    <property type="entry name" value="dCache_2"/>
    <property type="match status" value="1"/>
</dbReference>
<keyword evidence="2" id="KW-1003">Cell membrane</keyword>
<accession>A0AAE9VLR0</accession>
<evidence type="ECO:0000256" key="8">
    <source>
        <dbReference type="PROSITE-ProRule" id="PRU00284"/>
    </source>
</evidence>
<keyword evidence="5 9" id="KW-0472">Membrane</keyword>
<dbReference type="FunFam" id="1.10.287.950:FF:000001">
    <property type="entry name" value="Methyl-accepting chemotaxis sensory transducer"/>
    <property type="match status" value="1"/>
</dbReference>
<feature type="transmembrane region" description="Helical" evidence="9">
    <location>
        <begin position="189"/>
        <end position="212"/>
    </location>
</feature>
<dbReference type="InterPro" id="IPR004090">
    <property type="entry name" value="Chemotax_Me-accpt_rcpt"/>
</dbReference>
<sequence length="544" mass="59193">MQFLRQFSISKRLWLIFLITVGMFFVFGALALKQSYDLMHSAKAVKTQHIVESTLGTLEHFYELEKSGRLSSAEAQEQAKSALNKLRYGRNDYVWINDLAPTMLMHTMSPALNGKSLADYKDPDGVEIFNEFVRIAKQDGSGFLAYRWPMPGANAPVDKISYVQLFKPWNWVIGSGVYLDDIQAEFRSAAINASIISFIIILVLVLLIISIMRSILAPLENVVDAMQNIASGDADLTKELSTNGKDEITQLSQHFNTFALKLRGTVSHLLSSAVTLTQAAEALGQQAAQSLSISEDQSQQTEQIATAINEVTYAVQDVAKHAEQAATEVSQATEQAAAGQANIDNSLQQTDLLSATIAEAVNVMQTLAEESSQIGRVLDVIRSIAEQTNLLALNAAIEAARAGEQGRGFAVVADEVRLLAQRTQQSTDEVQDMIESLQNNSQAAVQVINQSSSTAQATVEQAHQAQESLSSISNALHMINDLNTSIASATLQQSHVAEEINQNVTQVAGLSLSSNQAAHQLSSSSEQLNQLAQDLNRQLGQFKV</sequence>
<evidence type="ECO:0000256" key="6">
    <source>
        <dbReference type="ARBA" id="ARBA00023224"/>
    </source>
</evidence>
<proteinExistence type="inferred from homology"/>
<keyword evidence="4 9" id="KW-1133">Transmembrane helix</keyword>
<dbReference type="GO" id="GO:0006935">
    <property type="term" value="P:chemotaxis"/>
    <property type="evidence" value="ECO:0007669"/>
    <property type="project" value="InterPro"/>
</dbReference>
<dbReference type="InterPro" id="IPR003660">
    <property type="entry name" value="HAMP_dom"/>
</dbReference>
<dbReference type="Proteomes" id="UP001212189">
    <property type="component" value="Chromosome"/>
</dbReference>
<dbReference type="SUPFAM" id="SSF58104">
    <property type="entry name" value="Methyl-accepting chemotaxis protein (MCP) signaling domain"/>
    <property type="match status" value="1"/>
</dbReference>
<dbReference type="Pfam" id="PF00672">
    <property type="entry name" value="HAMP"/>
    <property type="match status" value="1"/>
</dbReference>
<evidence type="ECO:0000256" key="4">
    <source>
        <dbReference type="ARBA" id="ARBA00022989"/>
    </source>
</evidence>
<dbReference type="Pfam" id="PF00015">
    <property type="entry name" value="MCPsignal"/>
    <property type="match status" value="1"/>
</dbReference>
<organism evidence="12 13">
    <name type="scientific">Denitrificimonas caeni</name>
    <dbReference type="NCBI Taxonomy" id="521720"/>
    <lineage>
        <taxon>Bacteria</taxon>
        <taxon>Pseudomonadati</taxon>
        <taxon>Pseudomonadota</taxon>
        <taxon>Gammaproteobacteria</taxon>
        <taxon>Pseudomonadales</taxon>
        <taxon>Pseudomonadaceae</taxon>
        <taxon>Denitrificimonas</taxon>
    </lineage>
</organism>
<feature type="domain" description="Methyl-accepting transducer" evidence="10">
    <location>
        <begin position="272"/>
        <end position="508"/>
    </location>
</feature>
<dbReference type="PRINTS" id="PR00260">
    <property type="entry name" value="CHEMTRNSDUCR"/>
</dbReference>
<evidence type="ECO:0000313" key="13">
    <source>
        <dbReference type="Proteomes" id="UP001212189"/>
    </source>
</evidence>
<dbReference type="RefSeq" id="WP_269817261.1">
    <property type="nucleotide sequence ID" value="NZ_CP114976.1"/>
</dbReference>
<comment type="similarity">
    <text evidence="7">Belongs to the methyl-accepting chemotaxis (MCP) protein family.</text>
</comment>
<comment type="subcellular location">
    <subcellularLocation>
        <location evidence="1">Cell membrane</location>
        <topology evidence="1">Multi-pass membrane protein</topology>
    </subcellularLocation>
</comment>
<dbReference type="KEGG" id="dce:O6P33_07985"/>
<keyword evidence="3 9" id="KW-0812">Transmembrane</keyword>
<dbReference type="PANTHER" id="PTHR32089:SF112">
    <property type="entry name" value="LYSOZYME-LIKE PROTEIN-RELATED"/>
    <property type="match status" value="1"/>
</dbReference>
<dbReference type="GO" id="GO:0004888">
    <property type="term" value="F:transmembrane signaling receptor activity"/>
    <property type="evidence" value="ECO:0007669"/>
    <property type="project" value="InterPro"/>
</dbReference>
<dbReference type="Gene3D" id="1.10.287.950">
    <property type="entry name" value="Methyl-accepting chemotaxis protein"/>
    <property type="match status" value="1"/>
</dbReference>
<evidence type="ECO:0000256" key="3">
    <source>
        <dbReference type="ARBA" id="ARBA00022692"/>
    </source>
</evidence>
<keyword evidence="6 8" id="KW-0807">Transducer</keyword>
<evidence type="ECO:0000256" key="9">
    <source>
        <dbReference type="SAM" id="Phobius"/>
    </source>
</evidence>
<evidence type="ECO:0000259" key="11">
    <source>
        <dbReference type="PROSITE" id="PS50885"/>
    </source>
</evidence>
<dbReference type="Gene3D" id="3.30.450.20">
    <property type="entry name" value="PAS domain"/>
    <property type="match status" value="1"/>
</dbReference>
<name>A0AAE9VLR0_9GAMM</name>
<evidence type="ECO:0000256" key="1">
    <source>
        <dbReference type="ARBA" id="ARBA00004651"/>
    </source>
</evidence>
<dbReference type="PROSITE" id="PS50885">
    <property type="entry name" value="HAMP"/>
    <property type="match status" value="1"/>
</dbReference>
<dbReference type="SMART" id="SM01049">
    <property type="entry name" value="Cache_2"/>
    <property type="match status" value="1"/>
</dbReference>
<dbReference type="InterPro" id="IPR004010">
    <property type="entry name" value="Double_Cache_2"/>
</dbReference>
<evidence type="ECO:0000313" key="12">
    <source>
        <dbReference type="EMBL" id="WBE24319.1"/>
    </source>
</evidence>
<gene>
    <name evidence="12" type="ORF">O6P33_07985</name>
</gene>
<evidence type="ECO:0000256" key="7">
    <source>
        <dbReference type="ARBA" id="ARBA00029447"/>
    </source>
</evidence>
<dbReference type="GO" id="GO:0007165">
    <property type="term" value="P:signal transduction"/>
    <property type="evidence" value="ECO:0007669"/>
    <property type="project" value="UniProtKB-KW"/>
</dbReference>
<dbReference type="PROSITE" id="PS50111">
    <property type="entry name" value="CHEMOTAXIS_TRANSDUC_2"/>
    <property type="match status" value="1"/>
</dbReference>
<feature type="domain" description="HAMP" evidence="11">
    <location>
        <begin position="213"/>
        <end position="267"/>
    </location>
</feature>
<reference evidence="12 13" key="1">
    <citation type="submission" date="2022-12" db="EMBL/GenBank/DDBJ databases">
        <title>Coexistence and Characterization of a Novel Tigecycline Resistance gene tet(X) variant and blaNDM-1 in a Pseudomonas caeni Isolate of Chicken Origin.</title>
        <authorList>
            <person name="Lu X."/>
            <person name="Zhang L."/>
            <person name="Li R."/>
            <person name="Wang Z."/>
        </authorList>
    </citation>
    <scope>NUCLEOTIDE SEQUENCE [LARGE SCALE GENOMIC DNA]</scope>
    <source>
        <strain evidence="12 13">CE14</strain>
    </source>
</reference>
<dbReference type="EMBL" id="CP114976">
    <property type="protein sequence ID" value="WBE24319.1"/>
    <property type="molecule type" value="Genomic_DNA"/>
</dbReference>
<dbReference type="CDD" id="cd11386">
    <property type="entry name" value="MCP_signal"/>
    <property type="match status" value="1"/>
</dbReference>
<dbReference type="SMART" id="SM00304">
    <property type="entry name" value="HAMP"/>
    <property type="match status" value="1"/>
</dbReference>
<dbReference type="InterPro" id="IPR033480">
    <property type="entry name" value="sCache_2"/>
</dbReference>
<dbReference type="CDD" id="cd06225">
    <property type="entry name" value="HAMP"/>
    <property type="match status" value="1"/>
</dbReference>
<feature type="transmembrane region" description="Helical" evidence="9">
    <location>
        <begin position="12"/>
        <end position="32"/>
    </location>
</feature>
<dbReference type="PANTHER" id="PTHR32089">
    <property type="entry name" value="METHYL-ACCEPTING CHEMOTAXIS PROTEIN MCPB"/>
    <property type="match status" value="1"/>
</dbReference>
<evidence type="ECO:0000259" key="10">
    <source>
        <dbReference type="PROSITE" id="PS50111"/>
    </source>
</evidence>
<dbReference type="SMART" id="SM00283">
    <property type="entry name" value="MA"/>
    <property type="match status" value="1"/>
</dbReference>
<dbReference type="GO" id="GO:0005886">
    <property type="term" value="C:plasma membrane"/>
    <property type="evidence" value="ECO:0007669"/>
    <property type="project" value="UniProtKB-SubCell"/>
</dbReference>
<evidence type="ECO:0000256" key="5">
    <source>
        <dbReference type="ARBA" id="ARBA00023136"/>
    </source>
</evidence>
<keyword evidence="13" id="KW-1185">Reference proteome</keyword>